<feature type="domain" description="COR" evidence="5">
    <location>
        <begin position="675"/>
        <end position="822"/>
    </location>
</feature>
<dbReference type="PROSITE" id="PS50088">
    <property type="entry name" value="ANK_REPEAT"/>
    <property type="match status" value="1"/>
</dbReference>
<evidence type="ECO:0000256" key="2">
    <source>
        <dbReference type="ARBA" id="ARBA00022737"/>
    </source>
</evidence>
<dbReference type="Pfam" id="PF12796">
    <property type="entry name" value="Ank_2"/>
    <property type="match status" value="1"/>
</dbReference>
<dbReference type="PANTHER" id="PTHR48051">
    <property type="match status" value="1"/>
</dbReference>
<dbReference type="PROSITE" id="PS50297">
    <property type="entry name" value="ANK_REP_REGION"/>
    <property type="match status" value="1"/>
</dbReference>
<feature type="region of interest" description="Disordered" evidence="4">
    <location>
        <begin position="995"/>
        <end position="1022"/>
    </location>
</feature>
<reference evidence="7" key="1">
    <citation type="journal article" date="2023" name="Mol. Biol. Evol.">
        <title>Third-Generation Sequencing Reveals the Adaptive Role of the Epigenome in Three Deep-Sea Polychaetes.</title>
        <authorList>
            <person name="Perez M."/>
            <person name="Aroh O."/>
            <person name="Sun Y."/>
            <person name="Lan Y."/>
            <person name="Juniper S.K."/>
            <person name="Young C.R."/>
            <person name="Angers B."/>
            <person name="Qian P.Y."/>
        </authorList>
    </citation>
    <scope>NUCLEOTIDE SEQUENCE</scope>
    <source>
        <strain evidence="7">R07B-5</strain>
    </source>
</reference>
<protein>
    <recommendedName>
        <fullName evidence="9">Non-specific serine/threonine protein kinase</fullName>
    </recommendedName>
</protein>
<dbReference type="InterPro" id="IPR032171">
    <property type="entry name" value="COR-A"/>
</dbReference>
<feature type="compositionally biased region" description="Low complexity" evidence="4">
    <location>
        <begin position="995"/>
        <end position="1011"/>
    </location>
</feature>
<dbReference type="InterPro" id="IPR036770">
    <property type="entry name" value="Ankyrin_rpt-contain_sf"/>
</dbReference>
<dbReference type="Gene3D" id="3.40.50.300">
    <property type="entry name" value="P-loop containing nucleotide triphosphate hydrolases"/>
    <property type="match status" value="1"/>
</dbReference>
<comment type="caution">
    <text evidence="7">The sequence shown here is derived from an EMBL/GenBank/DDBJ whole genome shotgun (WGS) entry which is preliminary data.</text>
</comment>
<dbReference type="InterPro" id="IPR027417">
    <property type="entry name" value="P-loop_NTPase"/>
</dbReference>
<dbReference type="InterPro" id="IPR032675">
    <property type="entry name" value="LRR_dom_sf"/>
</dbReference>
<evidence type="ECO:0000313" key="8">
    <source>
        <dbReference type="Proteomes" id="UP001209878"/>
    </source>
</evidence>
<dbReference type="Pfam" id="PF16095">
    <property type="entry name" value="COR-A"/>
    <property type="match status" value="1"/>
</dbReference>
<feature type="repeat" description="ANK" evidence="3">
    <location>
        <begin position="24"/>
        <end position="60"/>
    </location>
</feature>
<evidence type="ECO:0000256" key="4">
    <source>
        <dbReference type="SAM" id="MobiDB-lite"/>
    </source>
</evidence>
<dbReference type="Gene3D" id="3.80.10.10">
    <property type="entry name" value="Ribonuclease Inhibitor"/>
    <property type="match status" value="1"/>
</dbReference>
<accession>A0AAD9L499</accession>
<dbReference type="InterPro" id="IPR050216">
    <property type="entry name" value="LRR_domain-containing"/>
</dbReference>
<dbReference type="Proteomes" id="UP001209878">
    <property type="component" value="Unassembled WGS sequence"/>
</dbReference>
<feature type="domain" description="Disease resistance R13L4/SHOC-2-like LRR" evidence="6">
    <location>
        <begin position="186"/>
        <end position="309"/>
    </location>
</feature>
<evidence type="ECO:0000313" key="7">
    <source>
        <dbReference type="EMBL" id="KAK2182355.1"/>
    </source>
</evidence>
<dbReference type="InterPro" id="IPR001611">
    <property type="entry name" value="Leu-rich_rpt"/>
</dbReference>
<dbReference type="InterPro" id="IPR055414">
    <property type="entry name" value="LRR_R13L4/SHOC2-like"/>
</dbReference>
<dbReference type="InterPro" id="IPR003591">
    <property type="entry name" value="Leu-rich_rpt_typical-subtyp"/>
</dbReference>
<name>A0AAD9L499_RIDPI</name>
<keyword evidence="2" id="KW-0677">Repeat</keyword>
<dbReference type="PANTHER" id="PTHR48051:SF1">
    <property type="entry name" value="RAS SUPPRESSOR PROTEIN 1"/>
    <property type="match status" value="1"/>
</dbReference>
<evidence type="ECO:0008006" key="9">
    <source>
        <dbReference type="Google" id="ProtNLM"/>
    </source>
</evidence>
<evidence type="ECO:0000259" key="6">
    <source>
        <dbReference type="Pfam" id="PF23598"/>
    </source>
</evidence>
<gene>
    <name evidence="7" type="ORF">NP493_357g00008</name>
</gene>
<keyword evidence="1" id="KW-0433">Leucine-rich repeat</keyword>
<proteinExistence type="predicted"/>
<evidence type="ECO:0000259" key="5">
    <source>
        <dbReference type="Pfam" id="PF16095"/>
    </source>
</evidence>
<dbReference type="SUPFAM" id="SSF52540">
    <property type="entry name" value="P-loop containing nucleoside triphosphate hydrolases"/>
    <property type="match status" value="1"/>
</dbReference>
<dbReference type="SMART" id="SM00248">
    <property type="entry name" value="ANK"/>
    <property type="match status" value="2"/>
</dbReference>
<dbReference type="SUPFAM" id="SSF52058">
    <property type="entry name" value="L domain-like"/>
    <property type="match status" value="1"/>
</dbReference>
<dbReference type="EMBL" id="JAODUO010000357">
    <property type="protein sequence ID" value="KAK2182355.1"/>
    <property type="molecule type" value="Genomic_DNA"/>
</dbReference>
<dbReference type="GO" id="GO:0009966">
    <property type="term" value="P:regulation of signal transduction"/>
    <property type="evidence" value="ECO:0007669"/>
    <property type="project" value="UniProtKB-ARBA"/>
</dbReference>
<dbReference type="Gene3D" id="1.25.40.20">
    <property type="entry name" value="Ankyrin repeat-containing domain"/>
    <property type="match status" value="1"/>
</dbReference>
<dbReference type="SUPFAM" id="SSF48403">
    <property type="entry name" value="Ankyrin repeat"/>
    <property type="match status" value="1"/>
</dbReference>
<dbReference type="Pfam" id="PF00560">
    <property type="entry name" value="LRR_1"/>
    <property type="match status" value="1"/>
</dbReference>
<evidence type="ECO:0000256" key="3">
    <source>
        <dbReference type="PROSITE-ProRule" id="PRU00023"/>
    </source>
</evidence>
<organism evidence="7 8">
    <name type="scientific">Ridgeia piscesae</name>
    <name type="common">Tubeworm</name>
    <dbReference type="NCBI Taxonomy" id="27915"/>
    <lineage>
        <taxon>Eukaryota</taxon>
        <taxon>Metazoa</taxon>
        <taxon>Spiralia</taxon>
        <taxon>Lophotrochozoa</taxon>
        <taxon>Annelida</taxon>
        <taxon>Polychaeta</taxon>
        <taxon>Sedentaria</taxon>
        <taxon>Canalipalpata</taxon>
        <taxon>Sabellida</taxon>
        <taxon>Siboglinidae</taxon>
        <taxon>Ridgeia</taxon>
    </lineage>
</organism>
<evidence type="ECO:0000256" key="1">
    <source>
        <dbReference type="ARBA" id="ARBA00022614"/>
    </source>
</evidence>
<dbReference type="InterPro" id="IPR002110">
    <property type="entry name" value="Ankyrin_rpt"/>
</dbReference>
<dbReference type="Pfam" id="PF23598">
    <property type="entry name" value="LRR_14"/>
    <property type="match status" value="1"/>
</dbReference>
<dbReference type="SMART" id="SM00369">
    <property type="entry name" value="LRR_TYP"/>
    <property type="match status" value="3"/>
</dbReference>
<keyword evidence="8" id="KW-1185">Reference proteome</keyword>
<sequence length="1307" mass="146880">MYKNLHKCSVSSFSRRTFSHSFQDGRTALHHALVHGVVQNDLEIVQHLLNFGSDPNIKDETQHRESAIHVALRLGHLEAIKMILQAPAFDIVRCDAFQSTKMLPETCTIDDVYSCAGDAGADADSTLTKRRSFGDQYMLFVRQNTRDYMENNFPPGRETVRDLVIVQDECMPPLRELLLRIDYERLTTLFIVDCRLQLDDDCAACFGELNLTTLVLSHTHLRRLPVAIFELISLEVLKVDRNSLEEIPADIGRLQNLKSFCCDTQRPRLRTLPHTMTSLERLQSLSFCDNRIDCIAWVGALSGLRVLRCARNRITRLPTQLSTLADLTTLDVSHNRLEYIPACFAGLVRRLFRFDYYNVTLRPRSVRCDATQLLTHLELESFLSQTPGGARDISVGVVGESHSGKSSLVDALRADRGVCRSDIARESPSSFEIQQFDIRYDGDDGDATSTSTMTSPTPTRRYMSTIVFANDVLDDYTRNVQVDLYLLVVDLTSFELKNGSQHLFARHVARMRMWLRALYEIAPDTPVLVVGTHAELVKSMSYSDLWCLLQDVLEEGRAHHAHRYADSRLCHCLLCAPKSRCVRQVVAKSRSGSAGFVDLTFPHGQPMMNGHVSTGQPPPAGHLRCPHIVGFYEIDSHRNLPKDAKRSNVSVEQLKSAILRLTSDASDSGIPGQWLSFVRHVATINERAPQLPCIPYDEIVSISRSFDIAPADVPLMLHYFHRRGKLVHFHDDGGILSRLVVVNPTWFIGEIGRLLDSLDASTVAGSELLGCLHHRDIDRQLQKAGGGVASAQWLLSALQSLDLCVPYPGPGVERRFLLPDLLETGHPSHDVWPDVPEWDEKQITCDFRVRAPRARFFIDLVLHVIRDGRRQLDIVDEPAPVFLSHHIVFYTATDVGGCEDCYVVRRRVRRRAGSPASDAQDDVMHKVHVQLHARMDTLRVAVRGLTPCCTMKTVLSFIELYLDDIPEDEFAPPPPLGGVPGVADRASVSSHALSCSGSGSGSLSASPTVSSDRGSVTSSENDDDERQLFLLCPKCVLMRHANPERICYHTMSPRRRAICSRWHNLGSWSRVVTGDYRIYDHVSSHCLSLPEYEHPRLVLILPPSSAVSTRDWYMSCRLRFLEGFEAHFLCEYTGYWHFADGCGFRLNQSAAFVRRVGDQMGSLIALALAMVQVINGVPDHALNGRMLAPVIAELVKNYDYLSAVDKHLSDPYAWLIKNKDRVVTMLTKVLANCSDGYPDLYFKIGNALDADAVFHAPSSANRYDLARFLRIRTSPGRFGPLRPLFIGKDIRWLCDAHYEELRNMPST</sequence>
<dbReference type="GO" id="GO:0005737">
    <property type="term" value="C:cytoplasm"/>
    <property type="evidence" value="ECO:0007669"/>
    <property type="project" value="TreeGrafter"/>
</dbReference>
<keyword evidence="3" id="KW-0040">ANK repeat</keyword>